<evidence type="ECO:0000256" key="2">
    <source>
        <dbReference type="ARBA" id="ARBA00022475"/>
    </source>
</evidence>
<protein>
    <submittedName>
        <fullName evidence="9">ABC transporter permease</fullName>
    </submittedName>
</protein>
<name>A0A538SBE8_UNCEI</name>
<dbReference type="PANTHER" id="PTHR43738">
    <property type="entry name" value="ABC TRANSPORTER, MEMBRANE PROTEIN"/>
    <property type="match status" value="1"/>
</dbReference>
<feature type="transmembrane region" description="Helical" evidence="6">
    <location>
        <begin position="269"/>
        <end position="294"/>
    </location>
</feature>
<keyword evidence="2" id="KW-1003">Cell membrane</keyword>
<evidence type="ECO:0000256" key="4">
    <source>
        <dbReference type="ARBA" id="ARBA00022989"/>
    </source>
</evidence>
<sequence length="397" mass="43125">MNFFSLVLVNLGRNKRRTILTLLSVTVALFLFCSLGGVLDTLQEAIKVGSETRLVTRNAISLVFPMPLSYRDRIAVLPGVKSVALQNWFGATDPKNPRNFFAQFGVDDAFFPIYAGDMTLVEASPPQADVAVPQGMDPKLASYLAEQTACVVGEKLLQKMGWKLGQTVTLSGTIYPGSWPFTIRAVYRARKKSFGEETMFFHWKYLNEHGMQGRAWVGVYVLDLGDPGRAADLAKQVDAMFENSDAATRTESEQAFQAGFVSMYGNIPFVLRVIGLAVVFAILLVAANTMMMAFRERVSEFGVLKTLGFEDGMVFRMVLAEAAIITLGGGLLGSLGAKLAIEGSGFNVGGFLPPMSVHWSTVATGIGVAFLVGAVSGLIPAWQAARLRIVEALRRVE</sequence>
<reference evidence="9 10" key="1">
    <citation type="journal article" date="2019" name="Nat. Microbiol.">
        <title>Mediterranean grassland soil C-N compound turnover is dependent on rainfall and depth, and is mediated by genomically divergent microorganisms.</title>
        <authorList>
            <person name="Diamond S."/>
            <person name="Andeer P.F."/>
            <person name="Li Z."/>
            <person name="Crits-Christoph A."/>
            <person name="Burstein D."/>
            <person name="Anantharaman K."/>
            <person name="Lane K.R."/>
            <person name="Thomas B.C."/>
            <person name="Pan C."/>
            <person name="Northen T.R."/>
            <person name="Banfield J.F."/>
        </authorList>
    </citation>
    <scope>NUCLEOTIDE SEQUENCE [LARGE SCALE GENOMIC DNA]</scope>
    <source>
        <strain evidence="9">WS_3</strain>
    </source>
</reference>
<feature type="domain" description="MacB-like periplasmic core" evidence="8">
    <location>
        <begin position="18"/>
        <end position="238"/>
    </location>
</feature>
<keyword evidence="5 6" id="KW-0472">Membrane</keyword>
<dbReference type="InterPro" id="IPR003838">
    <property type="entry name" value="ABC3_permease_C"/>
</dbReference>
<evidence type="ECO:0000313" key="10">
    <source>
        <dbReference type="Proteomes" id="UP000320184"/>
    </source>
</evidence>
<feature type="transmembrane region" description="Helical" evidence="6">
    <location>
        <begin position="314"/>
        <end position="337"/>
    </location>
</feature>
<evidence type="ECO:0000256" key="5">
    <source>
        <dbReference type="ARBA" id="ARBA00023136"/>
    </source>
</evidence>
<comment type="caution">
    <text evidence="9">The sequence shown here is derived from an EMBL/GenBank/DDBJ whole genome shotgun (WGS) entry which is preliminary data.</text>
</comment>
<dbReference type="InterPro" id="IPR025857">
    <property type="entry name" value="MacB_PCD"/>
</dbReference>
<organism evidence="9 10">
    <name type="scientific">Eiseniibacteriota bacterium</name>
    <dbReference type="NCBI Taxonomy" id="2212470"/>
    <lineage>
        <taxon>Bacteria</taxon>
        <taxon>Candidatus Eiseniibacteriota</taxon>
    </lineage>
</organism>
<gene>
    <name evidence="9" type="ORF">E6K73_11420</name>
</gene>
<evidence type="ECO:0000256" key="6">
    <source>
        <dbReference type="SAM" id="Phobius"/>
    </source>
</evidence>
<dbReference type="Pfam" id="PF02687">
    <property type="entry name" value="FtsX"/>
    <property type="match status" value="1"/>
</dbReference>
<proteinExistence type="predicted"/>
<dbReference type="EMBL" id="VBOT01000135">
    <property type="protein sequence ID" value="TMQ48702.1"/>
    <property type="molecule type" value="Genomic_DNA"/>
</dbReference>
<evidence type="ECO:0000256" key="3">
    <source>
        <dbReference type="ARBA" id="ARBA00022692"/>
    </source>
</evidence>
<dbReference type="Proteomes" id="UP000320184">
    <property type="component" value="Unassembled WGS sequence"/>
</dbReference>
<feature type="transmembrane region" description="Helical" evidence="6">
    <location>
        <begin position="357"/>
        <end position="379"/>
    </location>
</feature>
<feature type="domain" description="ABC3 transporter permease C-terminal" evidence="7">
    <location>
        <begin position="273"/>
        <end position="387"/>
    </location>
</feature>
<evidence type="ECO:0000259" key="8">
    <source>
        <dbReference type="Pfam" id="PF12704"/>
    </source>
</evidence>
<evidence type="ECO:0000259" key="7">
    <source>
        <dbReference type="Pfam" id="PF02687"/>
    </source>
</evidence>
<comment type="subcellular location">
    <subcellularLocation>
        <location evidence="1">Cell membrane</location>
        <topology evidence="1">Multi-pass membrane protein</topology>
    </subcellularLocation>
</comment>
<dbReference type="Pfam" id="PF12704">
    <property type="entry name" value="MacB_PCD"/>
    <property type="match status" value="1"/>
</dbReference>
<evidence type="ECO:0000313" key="9">
    <source>
        <dbReference type="EMBL" id="TMQ48702.1"/>
    </source>
</evidence>
<accession>A0A538SBE8</accession>
<keyword evidence="3 6" id="KW-0812">Transmembrane</keyword>
<dbReference type="GO" id="GO:0005886">
    <property type="term" value="C:plasma membrane"/>
    <property type="evidence" value="ECO:0007669"/>
    <property type="project" value="UniProtKB-SubCell"/>
</dbReference>
<keyword evidence="4 6" id="KW-1133">Transmembrane helix</keyword>
<dbReference type="PANTHER" id="PTHR43738:SF3">
    <property type="entry name" value="ABC TRANSPORTER PERMEASE"/>
    <property type="match status" value="1"/>
</dbReference>
<dbReference type="AlphaFoldDB" id="A0A538SBE8"/>
<dbReference type="InterPro" id="IPR051125">
    <property type="entry name" value="ABC-4/HrtB_transporter"/>
</dbReference>
<evidence type="ECO:0000256" key="1">
    <source>
        <dbReference type="ARBA" id="ARBA00004651"/>
    </source>
</evidence>